<dbReference type="SUPFAM" id="SSF53474">
    <property type="entry name" value="alpha/beta-Hydrolases"/>
    <property type="match status" value="1"/>
</dbReference>
<evidence type="ECO:0000256" key="9">
    <source>
        <dbReference type="ARBA" id="ARBA00022968"/>
    </source>
</evidence>
<evidence type="ECO:0000256" key="3">
    <source>
        <dbReference type="ARBA" id="ARBA00022438"/>
    </source>
</evidence>
<keyword evidence="7" id="KW-0378">Hydrolase</keyword>
<evidence type="ECO:0000256" key="4">
    <source>
        <dbReference type="ARBA" id="ARBA00022554"/>
    </source>
</evidence>
<accession>A0A238EZV4</accession>
<feature type="domain" description="Dipeptidylpeptidase IV N-terminal" evidence="16">
    <location>
        <begin position="223"/>
        <end position="660"/>
    </location>
</feature>
<feature type="transmembrane region" description="Helical" evidence="14">
    <location>
        <begin position="84"/>
        <end position="106"/>
    </location>
</feature>
<evidence type="ECO:0000256" key="10">
    <source>
        <dbReference type="ARBA" id="ARBA00022989"/>
    </source>
</evidence>
<keyword evidence="11 14" id="KW-0472">Membrane</keyword>
<evidence type="ECO:0000256" key="13">
    <source>
        <dbReference type="SAM" id="MobiDB-lite"/>
    </source>
</evidence>
<feature type="domain" description="Peptidase S9 prolyl oligopeptidase catalytic" evidence="15">
    <location>
        <begin position="746"/>
        <end position="947"/>
    </location>
</feature>
<sequence length="966" mass="107943">MSDVTWPRSLRPIMPTPFAPPITSTPSRNAEDRAYNDDEHDDDDLSSLDEEDAEKVGMMIERSLAEVDSTYRPTKARAARRRTFCLLFLSILLGCLFTASTLSHLFRGPHTFNGGGLKPISLEHLMNGTFSIKTEKLDWLAEDLIWDIRCAAGDGVYSHRSNDGSIFLEDVNSGTSRVLVKSDAIRDVSSAERSQSRQSVTDSRIDAEQGSGQPLYWTKFAVSADLKYVLFATNPVSQWRHSSHANFYVHTVESGETVALRPPSTTPHTAVASFSPKDHHIAYVHANDLYIVESPPSTGDGRSAIRVTVSGSPTTFNGVPDWVYEEEIFGSDSASWWSPDGSKLAFLSFDEQRVPEFSFPVYNPAAWGPGGGVPYPTETVMRYPKPGYANPLVTIHVFDLASYSAIPPRPTPIEDEAKPPVVDPRVLEMTYELVLSKPFDPNDMLVSEVTWVGKGDLMIKVTDRTAQVQRTAHFRLDEAVTNRKIVGQVVREENFGEIDGGWIEPTQTIVGIDSTLILHSSQNEASADVTRPKPSFPPGYLDIVADSEGFRHVAYFSPPDTATPIFLTRGKWEVVETLSAVDISRGLVYFIAANPSIERHLYSIPLPKTTAELHALNQAGAKPIAPTPLTDVTKMGHHTVSFSPFGGFYVINYRGPELPWQKLYKVDDQSFTKVLTDNADLAQKDAAFQHVEISYSTLELEGGYSVNIQELRPPLMDISGRMKYPLLVEVYGGPNSQKVSTAFERDWHHFLVTSMGYIVVRIDPRGTGFKGRHFRVGIRNQLGFLEASDVVEATRQLVSARSYIDPKRLGIWGWSYGGYLTAKVVETSSSLFTLAMSVAPVTDWRYYDSVYTERYMSTPKLNGEGYKKAAVVDMEGFKKLDYLLAHGSGDDNVHFLNSAALLDKMTFASVRTFRFRMFTDSDHSIGMRNAYPELFQWMTAFLVEKWGEGGRSKQKWRTHTKEHFIE</sequence>
<keyword evidence="9" id="KW-0735">Signal-anchor</keyword>
<dbReference type="Gene3D" id="3.40.50.1820">
    <property type="entry name" value="alpha/beta hydrolase"/>
    <property type="match status" value="1"/>
</dbReference>
<dbReference type="FunFam" id="3.40.50.1820:FF:000003">
    <property type="entry name" value="Dipeptidyl peptidase 4"/>
    <property type="match status" value="1"/>
</dbReference>
<dbReference type="GO" id="GO:0005774">
    <property type="term" value="C:vacuolar membrane"/>
    <property type="evidence" value="ECO:0007669"/>
    <property type="project" value="UniProtKB-SubCell"/>
</dbReference>
<keyword evidence="12" id="KW-0325">Glycoprotein</keyword>
<dbReference type="InterPro" id="IPR001375">
    <property type="entry name" value="Peptidase_S9_cat"/>
</dbReference>
<evidence type="ECO:0000256" key="14">
    <source>
        <dbReference type="SAM" id="Phobius"/>
    </source>
</evidence>
<dbReference type="GO" id="GO:0004177">
    <property type="term" value="F:aminopeptidase activity"/>
    <property type="evidence" value="ECO:0007669"/>
    <property type="project" value="UniProtKB-KW"/>
</dbReference>
<dbReference type="PANTHER" id="PTHR11731:SF200">
    <property type="entry name" value="DIPEPTIDYL PEPTIDASE 10, ISOFORM B"/>
    <property type="match status" value="1"/>
</dbReference>
<comment type="similarity">
    <text evidence="2">Belongs to the peptidase S9B family.</text>
</comment>
<name>A0A238EZV4_9BASI</name>
<dbReference type="GO" id="GO:0005886">
    <property type="term" value="C:plasma membrane"/>
    <property type="evidence" value="ECO:0007669"/>
    <property type="project" value="TreeGrafter"/>
</dbReference>
<evidence type="ECO:0000313" key="17">
    <source>
        <dbReference type="EMBL" id="SCV67402.1"/>
    </source>
</evidence>
<evidence type="ECO:0000256" key="6">
    <source>
        <dbReference type="ARBA" id="ARBA00022692"/>
    </source>
</evidence>
<keyword evidence="5" id="KW-0645">Protease</keyword>
<dbReference type="Pfam" id="PF00930">
    <property type="entry name" value="DPPIV_N"/>
    <property type="match status" value="1"/>
</dbReference>
<feature type="region of interest" description="Disordered" evidence="13">
    <location>
        <begin position="1"/>
        <end position="52"/>
    </location>
</feature>
<evidence type="ECO:0000256" key="12">
    <source>
        <dbReference type="ARBA" id="ARBA00023180"/>
    </source>
</evidence>
<protein>
    <submittedName>
        <fullName evidence="17">BQ2448_5013 protein</fullName>
    </submittedName>
</protein>
<dbReference type="PANTHER" id="PTHR11731">
    <property type="entry name" value="PROTEASE FAMILY S9B,C DIPEPTIDYL-PEPTIDASE IV-RELATED"/>
    <property type="match status" value="1"/>
</dbReference>
<dbReference type="Pfam" id="PF00326">
    <property type="entry name" value="Peptidase_S9"/>
    <property type="match status" value="1"/>
</dbReference>
<dbReference type="Proteomes" id="UP000198372">
    <property type="component" value="Unassembled WGS sequence"/>
</dbReference>
<dbReference type="STRING" id="269621.A0A238EZV4"/>
<dbReference type="GO" id="GO:0008236">
    <property type="term" value="F:serine-type peptidase activity"/>
    <property type="evidence" value="ECO:0007669"/>
    <property type="project" value="UniProtKB-KW"/>
</dbReference>
<dbReference type="Gene3D" id="2.140.10.30">
    <property type="entry name" value="Dipeptidylpeptidase IV, N-terminal domain"/>
    <property type="match status" value="1"/>
</dbReference>
<evidence type="ECO:0000256" key="8">
    <source>
        <dbReference type="ARBA" id="ARBA00022825"/>
    </source>
</evidence>
<dbReference type="GO" id="GO:0006508">
    <property type="term" value="P:proteolysis"/>
    <property type="evidence" value="ECO:0007669"/>
    <property type="project" value="UniProtKB-KW"/>
</dbReference>
<organism evidence="17 18">
    <name type="scientific">Microbotryum intermedium</name>
    <dbReference type="NCBI Taxonomy" id="269621"/>
    <lineage>
        <taxon>Eukaryota</taxon>
        <taxon>Fungi</taxon>
        <taxon>Dikarya</taxon>
        <taxon>Basidiomycota</taxon>
        <taxon>Pucciniomycotina</taxon>
        <taxon>Microbotryomycetes</taxon>
        <taxon>Microbotryales</taxon>
        <taxon>Microbotryaceae</taxon>
        <taxon>Microbotryum</taxon>
    </lineage>
</organism>
<gene>
    <name evidence="17" type="ORF">BQ2448_5013</name>
</gene>
<keyword evidence="3" id="KW-0031">Aminopeptidase</keyword>
<keyword evidence="18" id="KW-1185">Reference proteome</keyword>
<keyword evidence="6 14" id="KW-0812">Transmembrane</keyword>
<proteinExistence type="inferred from homology"/>
<evidence type="ECO:0000256" key="5">
    <source>
        <dbReference type="ARBA" id="ARBA00022670"/>
    </source>
</evidence>
<evidence type="ECO:0000259" key="16">
    <source>
        <dbReference type="Pfam" id="PF00930"/>
    </source>
</evidence>
<dbReference type="GO" id="GO:0008239">
    <property type="term" value="F:dipeptidyl-peptidase activity"/>
    <property type="evidence" value="ECO:0007669"/>
    <property type="project" value="TreeGrafter"/>
</dbReference>
<keyword evidence="4" id="KW-0926">Vacuole</keyword>
<evidence type="ECO:0000256" key="2">
    <source>
        <dbReference type="ARBA" id="ARBA00006150"/>
    </source>
</evidence>
<dbReference type="AlphaFoldDB" id="A0A238EZV4"/>
<dbReference type="OrthoDB" id="16520at2759"/>
<comment type="subcellular location">
    <subcellularLocation>
        <location evidence="1">Vacuole membrane</location>
        <topology evidence="1">Single-pass type II membrane protein</topology>
    </subcellularLocation>
</comment>
<feature type="compositionally biased region" description="Acidic residues" evidence="13">
    <location>
        <begin position="38"/>
        <end position="52"/>
    </location>
</feature>
<evidence type="ECO:0000313" key="18">
    <source>
        <dbReference type="Proteomes" id="UP000198372"/>
    </source>
</evidence>
<dbReference type="InterPro" id="IPR029058">
    <property type="entry name" value="AB_hydrolase_fold"/>
</dbReference>
<dbReference type="InterPro" id="IPR050278">
    <property type="entry name" value="Serine_Prot_S9B/DPPIV"/>
</dbReference>
<evidence type="ECO:0000256" key="11">
    <source>
        <dbReference type="ARBA" id="ARBA00023136"/>
    </source>
</evidence>
<keyword evidence="10 14" id="KW-1133">Transmembrane helix</keyword>
<evidence type="ECO:0000259" key="15">
    <source>
        <dbReference type="Pfam" id="PF00326"/>
    </source>
</evidence>
<keyword evidence="8" id="KW-0720">Serine protease</keyword>
<evidence type="ECO:0000256" key="1">
    <source>
        <dbReference type="ARBA" id="ARBA00004576"/>
    </source>
</evidence>
<dbReference type="SUPFAM" id="SSF82171">
    <property type="entry name" value="DPP6 N-terminal domain-like"/>
    <property type="match status" value="1"/>
</dbReference>
<dbReference type="InterPro" id="IPR002469">
    <property type="entry name" value="Peptidase_S9B_N"/>
</dbReference>
<evidence type="ECO:0000256" key="7">
    <source>
        <dbReference type="ARBA" id="ARBA00022801"/>
    </source>
</evidence>
<dbReference type="EMBL" id="FMSP01000002">
    <property type="protein sequence ID" value="SCV67402.1"/>
    <property type="molecule type" value="Genomic_DNA"/>
</dbReference>
<reference evidence="18" key="1">
    <citation type="submission" date="2016-09" db="EMBL/GenBank/DDBJ databases">
        <authorList>
            <person name="Jeantristanb JTB J.-T."/>
            <person name="Ricardo R."/>
        </authorList>
    </citation>
    <scope>NUCLEOTIDE SEQUENCE [LARGE SCALE GENOMIC DNA]</scope>
</reference>